<evidence type="ECO:0000256" key="6">
    <source>
        <dbReference type="ARBA" id="ARBA00038076"/>
    </source>
</evidence>
<feature type="transmembrane region" description="Helical" evidence="7">
    <location>
        <begin position="282"/>
        <end position="307"/>
    </location>
</feature>
<keyword evidence="11" id="KW-1185">Reference proteome</keyword>
<dbReference type="PANTHER" id="PTHR30572">
    <property type="entry name" value="MEMBRANE COMPONENT OF TRANSPORTER-RELATED"/>
    <property type="match status" value="1"/>
</dbReference>
<comment type="caution">
    <text evidence="10">The sequence shown here is derived from an EMBL/GenBank/DDBJ whole genome shotgun (WGS) entry which is preliminary data.</text>
</comment>
<keyword evidence="2" id="KW-1003">Cell membrane</keyword>
<gene>
    <name evidence="10" type="ORF">LY08_00527</name>
</gene>
<dbReference type="GO" id="GO:0005886">
    <property type="term" value="C:plasma membrane"/>
    <property type="evidence" value="ECO:0007669"/>
    <property type="project" value="UniProtKB-SubCell"/>
</dbReference>
<dbReference type="Proteomes" id="UP000248703">
    <property type="component" value="Unassembled WGS sequence"/>
</dbReference>
<comment type="subcellular location">
    <subcellularLocation>
        <location evidence="1">Cell membrane</location>
        <topology evidence="1">Multi-pass membrane protein</topology>
    </subcellularLocation>
</comment>
<feature type="transmembrane region" description="Helical" evidence="7">
    <location>
        <begin position="335"/>
        <end position="357"/>
    </location>
</feature>
<dbReference type="EMBL" id="QLLO01000001">
    <property type="protein sequence ID" value="RAJ18251.1"/>
    <property type="molecule type" value="Genomic_DNA"/>
</dbReference>
<evidence type="ECO:0000259" key="9">
    <source>
        <dbReference type="Pfam" id="PF12704"/>
    </source>
</evidence>
<feature type="transmembrane region" description="Helical" evidence="7">
    <location>
        <begin position="369"/>
        <end position="396"/>
    </location>
</feature>
<dbReference type="Pfam" id="PF12704">
    <property type="entry name" value="MacB_PCD"/>
    <property type="match status" value="1"/>
</dbReference>
<evidence type="ECO:0000313" key="11">
    <source>
        <dbReference type="Proteomes" id="UP000248703"/>
    </source>
</evidence>
<keyword evidence="4 7" id="KW-1133">Transmembrane helix</keyword>
<dbReference type="OrthoDB" id="9770036at2"/>
<dbReference type="AlphaFoldDB" id="A0A327RP24"/>
<evidence type="ECO:0000259" key="8">
    <source>
        <dbReference type="Pfam" id="PF02687"/>
    </source>
</evidence>
<dbReference type="GO" id="GO:0022857">
    <property type="term" value="F:transmembrane transporter activity"/>
    <property type="evidence" value="ECO:0007669"/>
    <property type="project" value="TreeGrafter"/>
</dbReference>
<dbReference type="InterPro" id="IPR003838">
    <property type="entry name" value="ABC3_permease_C"/>
</dbReference>
<name>A0A327RP24_9FLAO</name>
<evidence type="ECO:0000256" key="5">
    <source>
        <dbReference type="ARBA" id="ARBA00023136"/>
    </source>
</evidence>
<dbReference type="PANTHER" id="PTHR30572:SF4">
    <property type="entry name" value="ABC TRANSPORTER PERMEASE YTRF"/>
    <property type="match status" value="1"/>
</dbReference>
<dbReference type="RefSeq" id="WP_111658869.1">
    <property type="nucleotide sequence ID" value="NZ_QLLO01000001.1"/>
</dbReference>
<protein>
    <submittedName>
        <fullName evidence="10">Putative ABC transport system permease protein</fullName>
    </submittedName>
</protein>
<evidence type="ECO:0000256" key="1">
    <source>
        <dbReference type="ARBA" id="ARBA00004651"/>
    </source>
</evidence>
<sequence length="413" mass="46031">MRFLFERDTWQEVFDSLGKNKLRTALTMVGVWWGILLLIALLGSARGIENSFNRLFGSFATNSVFVWSQSTSKPFKGFQEGRQVPLKISDAKKIEENVDGIEFVVPRNQSSALVTHNFLSGNFGINGDYPLLDQVQKKKMIRGRFINQTDIDLNRKVVVISEEIYKQLFEKDAEMIGEYIQINSMNFKVVGMFETGNANMGPSSDIHIPFTTFQQIYNMGENIGWMMITGKPEYDISQIELDAKLILRNLNQVHPEDNRAFGSFNLGKEFAKITGFLTGMQFLTWFVGIATLIAGVFAIGNILLITVRERTKEIGVRRALGATPFEIKRQVILEAVFITLIAGLLGIISGGLLLIFVDTFFGQGPEAVLVNASVSISVVFIALIILVILGTLIGLIPAFKATSVKPIDALREE</sequence>
<keyword evidence="5 7" id="KW-0472">Membrane</keyword>
<feature type="domain" description="MacB-like periplasmic core" evidence="9">
    <location>
        <begin position="24"/>
        <end position="240"/>
    </location>
</feature>
<keyword evidence="3 7" id="KW-0812">Transmembrane</keyword>
<feature type="transmembrane region" description="Helical" evidence="7">
    <location>
        <begin position="25"/>
        <end position="45"/>
    </location>
</feature>
<proteinExistence type="inferred from homology"/>
<comment type="similarity">
    <text evidence="6">Belongs to the ABC-4 integral membrane protein family.</text>
</comment>
<accession>A0A327RP24</accession>
<dbReference type="InterPro" id="IPR050250">
    <property type="entry name" value="Macrolide_Exporter_MacB"/>
</dbReference>
<reference evidence="10 11" key="1">
    <citation type="submission" date="2018-06" db="EMBL/GenBank/DDBJ databases">
        <title>Genomic Encyclopedia of Archaeal and Bacterial Type Strains, Phase II (KMG-II): from individual species to whole genera.</title>
        <authorList>
            <person name="Goeker M."/>
        </authorList>
    </citation>
    <scope>NUCLEOTIDE SEQUENCE [LARGE SCALE GENOMIC DNA]</scope>
    <source>
        <strain evidence="10 11">DSM 24464</strain>
    </source>
</reference>
<evidence type="ECO:0000256" key="4">
    <source>
        <dbReference type="ARBA" id="ARBA00022989"/>
    </source>
</evidence>
<feature type="domain" description="ABC3 transporter permease C-terminal" evidence="8">
    <location>
        <begin position="286"/>
        <end position="404"/>
    </location>
</feature>
<evidence type="ECO:0000256" key="3">
    <source>
        <dbReference type="ARBA" id="ARBA00022692"/>
    </source>
</evidence>
<dbReference type="InterPro" id="IPR025857">
    <property type="entry name" value="MacB_PCD"/>
</dbReference>
<organism evidence="10 11">
    <name type="scientific">Olleya aquimaris</name>
    <dbReference type="NCBI Taxonomy" id="639310"/>
    <lineage>
        <taxon>Bacteria</taxon>
        <taxon>Pseudomonadati</taxon>
        <taxon>Bacteroidota</taxon>
        <taxon>Flavobacteriia</taxon>
        <taxon>Flavobacteriales</taxon>
        <taxon>Flavobacteriaceae</taxon>
    </lineage>
</organism>
<evidence type="ECO:0000256" key="2">
    <source>
        <dbReference type="ARBA" id="ARBA00022475"/>
    </source>
</evidence>
<evidence type="ECO:0000313" key="10">
    <source>
        <dbReference type="EMBL" id="RAJ18251.1"/>
    </source>
</evidence>
<dbReference type="Pfam" id="PF02687">
    <property type="entry name" value="FtsX"/>
    <property type="match status" value="1"/>
</dbReference>
<evidence type="ECO:0000256" key="7">
    <source>
        <dbReference type="SAM" id="Phobius"/>
    </source>
</evidence>